<dbReference type="PANTHER" id="PTHR18359:SF0">
    <property type="entry name" value="U3 SMALL NUCLEOLAR RNA-ASSOCIATED PROTEIN 18 HOMOLOG"/>
    <property type="match status" value="1"/>
</dbReference>
<protein>
    <submittedName>
        <fullName evidence="8">U3 snoRNP protein</fullName>
    </submittedName>
</protein>
<keyword evidence="3" id="KW-0853">WD repeat</keyword>
<dbReference type="GO" id="GO:0006364">
    <property type="term" value="P:rRNA processing"/>
    <property type="evidence" value="ECO:0007669"/>
    <property type="project" value="UniProtKB-KW"/>
</dbReference>
<name>A0AAD5UK44_9FUNG</name>
<comment type="caution">
    <text evidence="8">The sequence shown here is derived from an EMBL/GenBank/DDBJ whole genome shotgun (WGS) entry which is preliminary data.</text>
</comment>
<dbReference type="AlphaFoldDB" id="A0AAD5UK44"/>
<dbReference type="InterPro" id="IPR045161">
    <property type="entry name" value="Utp18"/>
</dbReference>
<keyword evidence="7" id="KW-0175">Coiled coil</keyword>
<evidence type="ECO:0000313" key="8">
    <source>
        <dbReference type="EMBL" id="KAJ3260186.1"/>
    </source>
</evidence>
<comment type="subcellular location">
    <subcellularLocation>
        <location evidence="1">Nucleus</location>
        <location evidence="1">Nucleolus</location>
    </subcellularLocation>
</comment>
<comment type="similarity">
    <text evidence="6">Belongs to the WD repeat UTP18 family.</text>
</comment>
<evidence type="ECO:0000256" key="5">
    <source>
        <dbReference type="ARBA" id="ARBA00023242"/>
    </source>
</evidence>
<dbReference type="Pfam" id="PF00400">
    <property type="entry name" value="WD40"/>
    <property type="match status" value="1"/>
</dbReference>
<dbReference type="Gene3D" id="2.130.10.10">
    <property type="entry name" value="YVTN repeat-like/Quinoprotein amine dehydrogenase"/>
    <property type="match status" value="1"/>
</dbReference>
<evidence type="ECO:0000256" key="2">
    <source>
        <dbReference type="ARBA" id="ARBA00022552"/>
    </source>
</evidence>
<feature type="coiled-coil region" evidence="7">
    <location>
        <begin position="106"/>
        <end position="133"/>
    </location>
</feature>
<dbReference type="Proteomes" id="UP001210925">
    <property type="component" value="Unassembled WGS sequence"/>
</dbReference>
<reference evidence="8" key="1">
    <citation type="submission" date="2020-05" db="EMBL/GenBank/DDBJ databases">
        <title>Phylogenomic resolution of chytrid fungi.</title>
        <authorList>
            <person name="Stajich J.E."/>
            <person name="Amses K."/>
            <person name="Simmons R."/>
            <person name="Seto K."/>
            <person name="Myers J."/>
            <person name="Bonds A."/>
            <person name="Quandt C.A."/>
            <person name="Barry K."/>
            <person name="Liu P."/>
            <person name="Grigoriev I."/>
            <person name="Longcore J.E."/>
            <person name="James T.Y."/>
        </authorList>
    </citation>
    <scope>NUCLEOTIDE SEQUENCE</scope>
    <source>
        <strain evidence="8">PLAUS21</strain>
    </source>
</reference>
<dbReference type="InterPro" id="IPR036322">
    <property type="entry name" value="WD40_repeat_dom_sf"/>
</dbReference>
<dbReference type="SMART" id="SM00320">
    <property type="entry name" value="WD40"/>
    <property type="match status" value="5"/>
</dbReference>
<organism evidence="8 9">
    <name type="scientific">Boothiomyces macroporosus</name>
    <dbReference type="NCBI Taxonomy" id="261099"/>
    <lineage>
        <taxon>Eukaryota</taxon>
        <taxon>Fungi</taxon>
        <taxon>Fungi incertae sedis</taxon>
        <taxon>Chytridiomycota</taxon>
        <taxon>Chytridiomycota incertae sedis</taxon>
        <taxon>Chytridiomycetes</taxon>
        <taxon>Rhizophydiales</taxon>
        <taxon>Terramycetaceae</taxon>
        <taxon>Boothiomyces</taxon>
    </lineage>
</organism>
<gene>
    <name evidence="8" type="primary">UTP18</name>
    <name evidence="8" type="ORF">HK103_001262</name>
</gene>
<keyword evidence="5" id="KW-0539">Nucleus</keyword>
<evidence type="ECO:0000256" key="1">
    <source>
        <dbReference type="ARBA" id="ARBA00004604"/>
    </source>
</evidence>
<dbReference type="InterPro" id="IPR015943">
    <property type="entry name" value="WD40/YVTN_repeat-like_dom_sf"/>
</dbReference>
<dbReference type="SUPFAM" id="SSF50978">
    <property type="entry name" value="WD40 repeat-like"/>
    <property type="match status" value="1"/>
</dbReference>
<sequence>MPPKRIGKHKVNKKSKKIPEKIPIENVETDDEELELENLVFGTNRKSNVGKVLEKAAAQDSLEEKQEVYDFFIDSNVQEDEQPIEEEMEQDGPAWVDEDQQVFSVNIEKKNRLKKLRNEFEETEITGKEYEDRLRSQFEKINPVPEWAKVPADNTSSILATTKPLQAKRVAVLNPDKIDLIRVSDANKNSYSNCVIQSLGFHPSSPVMFTAGLDKTLRLFHIDGKDNLFFKSFVLKDLPIVSAAFTADGLQLILTGRRKHFYVLDLDSGNVERIRGIRGREEKTLEHLYISPNNDYIGIMGLEGEIILLSIKTKQWVSTLKMNDHGVSMAFSNDGYLWSLAQDGTVYQWDLQTKECTHKFTDEGCVKATAISVSPNDKWIAIGSSVGVVNLYDTKTALASATPKPEKAIMNLTTAVTTITFHPSSDLLMIGSHYLKDSLKLVHIPTKRVVANWPTSKTPIGYAFSAGFSPSGRYVAIGNDKGKVLLYRLKDF</sequence>
<dbReference type="EMBL" id="JADGKB010000013">
    <property type="protein sequence ID" value="KAJ3260186.1"/>
    <property type="molecule type" value="Genomic_DNA"/>
</dbReference>
<accession>A0AAD5UK44</accession>
<dbReference type="PANTHER" id="PTHR18359">
    <property type="entry name" value="WD-REPEAT PROTEIN-RELATED"/>
    <property type="match status" value="1"/>
</dbReference>
<proteinExistence type="inferred from homology"/>
<keyword evidence="2" id="KW-0698">rRNA processing</keyword>
<keyword evidence="4" id="KW-0677">Repeat</keyword>
<evidence type="ECO:0000256" key="6">
    <source>
        <dbReference type="ARBA" id="ARBA00025767"/>
    </source>
</evidence>
<dbReference type="GO" id="GO:0034388">
    <property type="term" value="C:Pwp2p-containing subcomplex of 90S preribosome"/>
    <property type="evidence" value="ECO:0007669"/>
    <property type="project" value="TreeGrafter"/>
</dbReference>
<dbReference type="InterPro" id="IPR001680">
    <property type="entry name" value="WD40_rpt"/>
</dbReference>
<evidence type="ECO:0000256" key="4">
    <source>
        <dbReference type="ARBA" id="ARBA00022737"/>
    </source>
</evidence>
<evidence type="ECO:0000313" key="9">
    <source>
        <dbReference type="Proteomes" id="UP001210925"/>
    </source>
</evidence>
<keyword evidence="9" id="KW-1185">Reference proteome</keyword>
<evidence type="ECO:0000256" key="7">
    <source>
        <dbReference type="SAM" id="Coils"/>
    </source>
</evidence>
<evidence type="ECO:0000256" key="3">
    <source>
        <dbReference type="ARBA" id="ARBA00022574"/>
    </source>
</evidence>
<dbReference type="GO" id="GO:0032040">
    <property type="term" value="C:small-subunit processome"/>
    <property type="evidence" value="ECO:0007669"/>
    <property type="project" value="TreeGrafter"/>
</dbReference>